<dbReference type="AlphaFoldDB" id="A0A0F8ZRF6"/>
<reference evidence="1" key="1">
    <citation type="journal article" date="2015" name="Nature">
        <title>Complex archaea that bridge the gap between prokaryotes and eukaryotes.</title>
        <authorList>
            <person name="Spang A."/>
            <person name="Saw J.H."/>
            <person name="Jorgensen S.L."/>
            <person name="Zaremba-Niedzwiedzka K."/>
            <person name="Martijn J."/>
            <person name="Lind A.E."/>
            <person name="van Eijk R."/>
            <person name="Schleper C."/>
            <person name="Guy L."/>
            <person name="Ettema T.J."/>
        </authorList>
    </citation>
    <scope>NUCLEOTIDE SEQUENCE</scope>
</reference>
<dbReference type="EMBL" id="LAZR01058884">
    <property type="protein sequence ID" value="KKK68969.1"/>
    <property type="molecule type" value="Genomic_DNA"/>
</dbReference>
<proteinExistence type="predicted"/>
<sequence>PANSAETRRQPAEMYYLLTGDERIVAARMPA</sequence>
<feature type="non-terminal residue" evidence="1">
    <location>
        <position position="1"/>
    </location>
</feature>
<name>A0A0F8ZRF6_9ZZZZ</name>
<comment type="caution">
    <text evidence="1">The sequence shown here is derived from an EMBL/GenBank/DDBJ whole genome shotgun (WGS) entry which is preliminary data.</text>
</comment>
<protein>
    <submittedName>
        <fullName evidence="1">Uncharacterized protein</fullName>
    </submittedName>
</protein>
<accession>A0A0F8ZRF6</accession>
<evidence type="ECO:0000313" key="1">
    <source>
        <dbReference type="EMBL" id="KKK68969.1"/>
    </source>
</evidence>
<gene>
    <name evidence="1" type="ORF">LCGC14_2938710</name>
</gene>
<organism evidence="1">
    <name type="scientific">marine sediment metagenome</name>
    <dbReference type="NCBI Taxonomy" id="412755"/>
    <lineage>
        <taxon>unclassified sequences</taxon>
        <taxon>metagenomes</taxon>
        <taxon>ecological metagenomes</taxon>
    </lineage>
</organism>